<feature type="compositionally biased region" description="Basic and acidic residues" evidence="8">
    <location>
        <begin position="253"/>
        <end position="275"/>
    </location>
</feature>
<dbReference type="GO" id="GO:0034245">
    <property type="term" value="C:mitochondrial DNA-directed RNA polymerase complex"/>
    <property type="evidence" value="ECO:0007669"/>
    <property type="project" value="TreeGrafter"/>
</dbReference>
<feature type="compositionally biased region" description="Polar residues" evidence="8">
    <location>
        <begin position="481"/>
        <end position="490"/>
    </location>
</feature>
<dbReference type="EMBL" id="KI966426">
    <property type="protein sequence ID" value="EWC45509.1"/>
    <property type="molecule type" value="Genomic_DNA"/>
</dbReference>
<name>W7HQT9_9PEZI</name>
<dbReference type="GO" id="GO:0006391">
    <property type="term" value="P:transcription initiation at mitochondrial promoter"/>
    <property type="evidence" value="ECO:0007669"/>
    <property type="project" value="TreeGrafter"/>
</dbReference>
<dbReference type="InterPro" id="IPR029063">
    <property type="entry name" value="SAM-dependent_MTases_sf"/>
</dbReference>
<feature type="compositionally biased region" description="Basic and acidic residues" evidence="8">
    <location>
        <begin position="104"/>
        <end position="125"/>
    </location>
</feature>
<dbReference type="GO" id="GO:0003723">
    <property type="term" value="F:RNA binding"/>
    <property type="evidence" value="ECO:0007669"/>
    <property type="project" value="UniProtKB-KW"/>
</dbReference>
<feature type="compositionally biased region" description="Acidic residues" evidence="8">
    <location>
        <begin position="445"/>
        <end position="460"/>
    </location>
</feature>
<feature type="compositionally biased region" description="Basic and acidic residues" evidence="8">
    <location>
        <begin position="199"/>
        <end position="218"/>
    </location>
</feature>
<proteinExistence type="inferred from homology"/>
<dbReference type="EC" id="2.1.1.-" evidence="7"/>
<comment type="similarity">
    <text evidence="7">Belongs to the class I-like SAM-binding methyltransferase superfamily. rRNA adenine N(6)-methyltransferase family.</text>
</comment>
<dbReference type="InterPro" id="IPR001737">
    <property type="entry name" value="KsgA/Erm"/>
</dbReference>
<dbReference type="PRINTS" id="PR00929">
    <property type="entry name" value="ATHOOK"/>
</dbReference>
<dbReference type="AlphaFoldDB" id="W7HQT9"/>
<dbReference type="SUPFAM" id="SSF53335">
    <property type="entry name" value="S-adenosyl-L-methionine-dependent methyltransferases"/>
    <property type="match status" value="1"/>
</dbReference>
<keyword evidence="5" id="KW-0694">RNA-binding</keyword>
<keyword evidence="4 7" id="KW-0949">S-adenosyl-L-methionine</keyword>
<feature type="region of interest" description="Disordered" evidence="8">
    <location>
        <begin position="67"/>
        <end position="305"/>
    </location>
</feature>
<keyword evidence="3 7" id="KW-0808">Transferase</keyword>
<dbReference type="InterPro" id="IPR023165">
    <property type="entry name" value="rRNA_Ade_diMease-like_C"/>
</dbReference>
<evidence type="ECO:0000256" key="4">
    <source>
        <dbReference type="ARBA" id="ARBA00022691"/>
    </source>
</evidence>
<evidence type="ECO:0000256" key="6">
    <source>
        <dbReference type="ARBA" id="ARBA00024915"/>
    </source>
</evidence>
<evidence type="ECO:0000256" key="3">
    <source>
        <dbReference type="ARBA" id="ARBA00022679"/>
    </source>
</evidence>
<dbReference type="GO" id="GO:0034246">
    <property type="term" value="F:mitochondrial transcription factor activity"/>
    <property type="evidence" value="ECO:0007669"/>
    <property type="project" value="TreeGrafter"/>
</dbReference>
<dbReference type="PANTHER" id="PTHR11727:SF17">
    <property type="entry name" value="DIMETHYLADENOSINE TRANSFERASE 1, MITOCHONDRIAL"/>
    <property type="match status" value="1"/>
</dbReference>
<comment type="function">
    <text evidence="6">Mitochondrial transcription factor that confers selective promoter recognition on the core subunit of the yeast mitochondrial RNA polymerase. Interacts with DNA in a non-specific manner.</text>
</comment>
<evidence type="ECO:0000256" key="8">
    <source>
        <dbReference type="SAM" id="MobiDB-lite"/>
    </source>
</evidence>
<dbReference type="Gene3D" id="3.40.50.150">
    <property type="entry name" value="Vaccinia Virus protein VP39"/>
    <property type="match status" value="1"/>
</dbReference>
<evidence type="ECO:0000256" key="1">
    <source>
        <dbReference type="ARBA" id="ARBA00004173"/>
    </source>
</evidence>
<keyword evidence="10" id="KW-1185">Reference proteome</keyword>
<dbReference type="HOGENOM" id="CLU_014989_0_0_1"/>
<dbReference type="GO" id="GO:0032259">
    <property type="term" value="P:methylation"/>
    <property type="evidence" value="ECO:0007669"/>
    <property type="project" value="UniProtKB-KW"/>
</dbReference>
<gene>
    <name evidence="9" type="ORF">DRE_05367</name>
</gene>
<dbReference type="GO" id="GO:0003677">
    <property type="term" value="F:DNA binding"/>
    <property type="evidence" value="ECO:0007669"/>
    <property type="project" value="InterPro"/>
</dbReference>
<dbReference type="OrthoDB" id="16079at2759"/>
<dbReference type="Proteomes" id="UP000024837">
    <property type="component" value="Unassembled WGS sequence"/>
</dbReference>
<evidence type="ECO:0000256" key="2">
    <source>
        <dbReference type="ARBA" id="ARBA00022603"/>
    </source>
</evidence>
<feature type="compositionally biased region" description="Basic and acidic residues" evidence="8">
    <location>
        <begin position="466"/>
        <end position="480"/>
    </location>
</feature>
<protein>
    <recommendedName>
        <fullName evidence="7">rRNA adenine N(6)-methyltransferase</fullName>
        <ecNumber evidence="7">2.1.1.-</ecNumber>
    </recommendedName>
</protein>
<organism evidence="9 10">
    <name type="scientific">Drechslerella stenobrocha 248</name>
    <dbReference type="NCBI Taxonomy" id="1043628"/>
    <lineage>
        <taxon>Eukaryota</taxon>
        <taxon>Fungi</taxon>
        <taxon>Dikarya</taxon>
        <taxon>Ascomycota</taxon>
        <taxon>Pezizomycotina</taxon>
        <taxon>Orbiliomycetes</taxon>
        <taxon>Orbiliales</taxon>
        <taxon>Orbiliaceae</taxon>
        <taxon>Drechslerella</taxon>
    </lineage>
</organism>
<dbReference type="GO" id="GO:0008168">
    <property type="term" value="F:methyltransferase activity"/>
    <property type="evidence" value="ECO:0007669"/>
    <property type="project" value="UniProtKB-KW"/>
</dbReference>
<feature type="compositionally biased region" description="Polar residues" evidence="8">
    <location>
        <begin position="67"/>
        <end position="78"/>
    </location>
</feature>
<evidence type="ECO:0000256" key="7">
    <source>
        <dbReference type="RuleBase" id="RU362106"/>
    </source>
</evidence>
<reference evidence="9 10" key="1">
    <citation type="submission" date="2013-05" db="EMBL/GenBank/DDBJ databases">
        <title>Drechslerella stenobrocha genome reveals carnivorous origination and mechanical trapping mechanism of predatory fungi.</title>
        <authorList>
            <person name="Liu X."/>
            <person name="Zhang W."/>
            <person name="Liu K."/>
        </authorList>
    </citation>
    <scope>NUCLEOTIDE SEQUENCE [LARGE SCALE GENOMIC DNA]</scope>
    <source>
        <strain evidence="9 10">248</strain>
    </source>
</reference>
<dbReference type="Pfam" id="PF00398">
    <property type="entry name" value="RrnaAD"/>
    <property type="match status" value="1"/>
</dbReference>
<dbReference type="PANTHER" id="PTHR11727">
    <property type="entry name" value="DIMETHYLADENOSINE TRANSFERASE"/>
    <property type="match status" value="1"/>
</dbReference>
<feature type="compositionally biased region" description="Polar residues" evidence="8">
    <location>
        <begin position="153"/>
        <end position="162"/>
    </location>
</feature>
<accession>W7HQT9</accession>
<dbReference type="GO" id="GO:0005759">
    <property type="term" value="C:mitochondrial matrix"/>
    <property type="evidence" value="ECO:0007669"/>
    <property type="project" value="TreeGrafter"/>
</dbReference>
<evidence type="ECO:0000313" key="10">
    <source>
        <dbReference type="Proteomes" id="UP000024837"/>
    </source>
</evidence>
<feature type="region of interest" description="Disordered" evidence="8">
    <location>
        <begin position="444"/>
        <end position="491"/>
    </location>
</feature>
<dbReference type="GO" id="GO:0006364">
    <property type="term" value="P:rRNA processing"/>
    <property type="evidence" value="ECO:0007669"/>
    <property type="project" value="UniProtKB-KW"/>
</dbReference>
<keyword evidence="2 7" id="KW-0489">Methyltransferase</keyword>
<keyword evidence="7" id="KW-0698">rRNA processing</keyword>
<dbReference type="SMART" id="SM00384">
    <property type="entry name" value="AT_hook"/>
    <property type="match status" value="7"/>
</dbReference>
<sequence length="903" mass="102999">MLQIQTTRQLGRFTNVGRRAPLLRYPDARRHLPRFQMRTASALRRIIADSATPRRPTLRPLFSVCTPRQLTTTAQPQVLKQRGRPRKPDTEAPVEPTRGRGRPRKLDTAEVEVSRGRGRPRKLDATEAEVEAPRGRGRPRKVNTAAEVEEPTKSQLSDTLQTEVPRGRGRSRKLDTVLAVEAPEELRKTDNAPEVEATEEPRKPDTTPEVETLKELSKSDTTPEVEAPKEQVNPQKPDTAAEAEGPRRIGRPRKVETDEPVEPPKKRGRPKKSDAAAEDNLPTTEGPKEKEKKAPKSQWIRPPPQFGPELPPGEEYAKIAAYLGVDVANFRLGEKIVRGRPRVAGPALPTQTVVVNGITKVIKFRPGRPTGFRHENNYLPDDAPRRNSTLPVNSTIYRKSNGRPPAAPGPLTLIALKYVQSADPNDETVVRALKQNGWYKRTVEGEEPEDELERAADEEDKAQRRKEREEGDRKEKEKEATTTSGHQWNNGKVDEVAEKWRLIHGKNIKAQSPFVAQLLKDIPQPKNCSKSLVISEAKSEEIFKTFDFSEYEGCQILDFNPGFGIYSQALNKAVKPSKHLLFEPETAFHPFLERVCTDSSFRITEEDLYNWKTFDDLVSQGTIAPKVMSREEGVNTSILITGMLHKDIRGDRFMAQIIDAMAKQDWAFRYGRVKLLLWVDHDMMPRYVPRSFGRRNRPAVLAEAFTNIRELALPPQKYTWADLRFLNRMDRWREPGHIPNRQDQITGVAYADLLTYVTMVREPPPVELLSSDYWPDRPWAETTLLEFTPKLPPGDYLQGKVPDTEPWKYFNFIVTTALMSRHDTVREVLTKMGSATEKMLEMDEELAKVPSLAEKHAVHLSVEDLSKLAKAYEFWPWRVEDHFIGSELRLRSYGMLDDEENRW</sequence>
<comment type="subcellular location">
    <subcellularLocation>
        <location evidence="1">Mitochondrion</location>
    </subcellularLocation>
</comment>
<dbReference type="InterPro" id="IPR017956">
    <property type="entry name" value="AT_hook_DNA-bd_motif"/>
</dbReference>
<evidence type="ECO:0000256" key="5">
    <source>
        <dbReference type="ARBA" id="ARBA00022884"/>
    </source>
</evidence>
<dbReference type="Gene3D" id="1.10.8.100">
    <property type="entry name" value="Ribosomal RNA adenine dimethylase-like, domain 2"/>
    <property type="match status" value="1"/>
</dbReference>
<evidence type="ECO:0000313" key="9">
    <source>
        <dbReference type="EMBL" id="EWC45509.1"/>
    </source>
</evidence>